<dbReference type="GeneID" id="25734197"/>
<gene>
    <name evidence="3" type="ORF">MNEG_16438</name>
</gene>
<name>A0A0D2IU88_9CHLO</name>
<dbReference type="AlphaFoldDB" id="A0A0D2IU88"/>
<evidence type="ECO:0000313" key="4">
    <source>
        <dbReference type="Proteomes" id="UP000054498"/>
    </source>
</evidence>
<feature type="non-terminal residue" evidence="3">
    <location>
        <position position="162"/>
    </location>
</feature>
<accession>A0A0D2IU88</accession>
<proteinExistence type="predicted"/>
<protein>
    <recommendedName>
        <fullName evidence="2">SPX domain-containing protein</fullName>
    </recommendedName>
</protein>
<evidence type="ECO:0000256" key="1">
    <source>
        <dbReference type="SAM" id="MobiDB-lite"/>
    </source>
</evidence>
<feature type="region of interest" description="Disordered" evidence="1">
    <location>
        <begin position="52"/>
        <end position="83"/>
    </location>
</feature>
<feature type="domain" description="SPX" evidence="2">
    <location>
        <begin position="1"/>
        <end position="162"/>
    </location>
</feature>
<dbReference type="KEGG" id="mng:MNEG_16438"/>
<organism evidence="3 4">
    <name type="scientific">Monoraphidium neglectum</name>
    <dbReference type="NCBI Taxonomy" id="145388"/>
    <lineage>
        <taxon>Eukaryota</taxon>
        <taxon>Viridiplantae</taxon>
        <taxon>Chlorophyta</taxon>
        <taxon>core chlorophytes</taxon>
        <taxon>Chlorophyceae</taxon>
        <taxon>CS clade</taxon>
        <taxon>Sphaeropleales</taxon>
        <taxon>Selenastraceae</taxon>
        <taxon>Monoraphidium</taxon>
    </lineage>
</organism>
<keyword evidence="4" id="KW-1185">Reference proteome</keyword>
<dbReference type="Pfam" id="PF03105">
    <property type="entry name" value="SPX"/>
    <property type="match status" value="1"/>
</dbReference>
<dbReference type="Proteomes" id="UP000054498">
    <property type="component" value="Unassembled WGS sequence"/>
</dbReference>
<reference evidence="3 4" key="1">
    <citation type="journal article" date="2013" name="BMC Genomics">
        <title>Reconstruction of the lipid metabolism for the microalga Monoraphidium neglectum from its genome sequence reveals characteristics suitable for biofuel production.</title>
        <authorList>
            <person name="Bogen C."/>
            <person name="Al-Dilaimi A."/>
            <person name="Albersmeier A."/>
            <person name="Wichmann J."/>
            <person name="Grundmann M."/>
            <person name="Rupp O."/>
            <person name="Lauersen K.J."/>
            <person name="Blifernez-Klassen O."/>
            <person name="Kalinowski J."/>
            <person name="Goesmann A."/>
            <person name="Mussgnug J.H."/>
            <person name="Kruse O."/>
        </authorList>
    </citation>
    <scope>NUCLEOTIDE SEQUENCE [LARGE SCALE GENOMIC DNA]</scope>
    <source>
        <strain evidence="3 4">SAG 48.87</strain>
    </source>
</reference>
<dbReference type="InterPro" id="IPR004331">
    <property type="entry name" value="SPX_dom"/>
</dbReference>
<evidence type="ECO:0000313" key="3">
    <source>
        <dbReference type="EMBL" id="KIY91527.1"/>
    </source>
</evidence>
<dbReference type="RefSeq" id="XP_013890547.1">
    <property type="nucleotide sequence ID" value="XM_014035093.1"/>
</dbReference>
<dbReference type="STRING" id="145388.A0A0D2IU88"/>
<dbReference type="OrthoDB" id="9970435at2759"/>
<sequence length="162" mass="17148">MKFTHQLKFNAVPEWKEHYINYPLLKKIIYATRAAECQDAYDGVPYFDEEAAGPPAAPPAGAGGPGSFRSPRTSSSGGGGGLRAPLLSASGLARAGSVTVRSGDSEFIKALDQELARIISFYLRKEGELISSFESLSLQLHSRDGCDAPPPPVLPSAEALAA</sequence>
<dbReference type="EMBL" id="KK106575">
    <property type="protein sequence ID" value="KIY91527.1"/>
    <property type="molecule type" value="Genomic_DNA"/>
</dbReference>
<dbReference type="PROSITE" id="PS51382">
    <property type="entry name" value="SPX"/>
    <property type="match status" value="1"/>
</dbReference>
<evidence type="ECO:0000259" key="2">
    <source>
        <dbReference type="PROSITE" id="PS51382"/>
    </source>
</evidence>